<name>A0A0D0BTZ8_9AGAM</name>
<dbReference type="InParanoid" id="A0A0D0BTZ8"/>
<accession>A0A0D0BTZ8</accession>
<dbReference type="HOGENOM" id="CLU_1428852_0_0_1"/>
<reference evidence="2 3" key="1">
    <citation type="submission" date="2014-04" db="EMBL/GenBank/DDBJ databases">
        <authorList>
            <consortium name="DOE Joint Genome Institute"/>
            <person name="Kuo A."/>
            <person name="Ruytinx J."/>
            <person name="Rineau F."/>
            <person name="Colpaert J."/>
            <person name="Kohler A."/>
            <person name="Nagy L.G."/>
            <person name="Floudas D."/>
            <person name="Copeland A."/>
            <person name="Barry K.W."/>
            <person name="Cichocki N."/>
            <person name="Veneault-Fourrey C."/>
            <person name="LaButti K."/>
            <person name="Lindquist E.A."/>
            <person name="Lipzen A."/>
            <person name="Lundell T."/>
            <person name="Morin E."/>
            <person name="Murat C."/>
            <person name="Sun H."/>
            <person name="Tunlid A."/>
            <person name="Henrissat B."/>
            <person name="Grigoriev I.V."/>
            <person name="Hibbett D.S."/>
            <person name="Martin F."/>
            <person name="Nordberg H.P."/>
            <person name="Cantor M.N."/>
            <person name="Hua S.X."/>
        </authorList>
    </citation>
    <scope>NUCLEOTIDE SEQUENCE [LARGE SCALE GENOMIC DNA]</scope>
    <source>
        <strain evidence="2 3">UH-Slu-Lm8-n1</strain>
    </source>
</reference>
<sequence length="190" mass="21654">MAWSVLDPSYPTSNVKQRVGRRVVFFFGSYHDAFRSMSSRLPHTRRACGIKPSNVSGRCIRLSVICICIWIHYLSLLLTARRNILLHFMLSFFLSRNPVLPAGIFNLQSYFDGSLSAAHPILCALAGSTTLVPLHRYIPWLADRIVKQRYQIGRVGILSPYHICHPSSFPLLCSRSSMRPRDYLLCLEDV</sequence>
<proteinExistence type="predicted"/>
<keyword evidence="1" id="KW-0472">Membrane</keyword>
<feature type="transmembrane region" description="Helical" evidence="1">
    <location>
        <begin position="117"/>
        <end position="138"/>
    </location>
</feature>
<keyword evidence="1" id="KW-1133">Transmembrane helix</keyword>
<feature type="transmembrane region" description="Helical" evidence="1">
    <location>
        <begin position="85"/>
        <end position="105"/>
    </location>
</feature>
<evidence type="ECO:0000256" key="1">
    <source>
        <dbReference type="SAM" id="Phobius"/>
    </source>
</evidence>
<dbReference type="AlphaFoldDB" id="A0A0D0BTZ8"/>
<evidence type="ECO:0000313" key="2">
    <source>
        <dbReference type="EMBL" id="KIK46513.1"/>
    </source>
</evidence>
<dbReference type="Proteomes" id="UP000054485">
    <property type="component" value="Unassembled WGS sequence"/>
</dbReference>
<organism evidence="2 3">
    <name type="scientific">Suillus luteus UH-Slu-Lm8-n1</name>
    <dbReference type="NCBI Taxonomy" id="930992"/>
    <lineage>
        <taxon>Eukaryota</taxon>
        <taxon>Fungi</taxon>
        <taxon>Dikarya</taxon>
        <taxon>Basidiomycota</taxon>
        <taxon>Agaricomycotina</taxon>
        <taxon>Agaricomycetes</taxon>
        <taxon>Agaricomycetidae</taxon>
        <taxon>Boletales</taxon>
        <taxon>Suillineae</taxon>
        <taxon>Suillaceae</taxon>
        <taxon>Suillus</taxon>
    </lineage>
</organism>
<protein>
    <submittedName>
        <fullName evidence="2">Uncharacterized protein</fullName>
    </submittedName>
</protein>
<dbReference type="OrthoDB" id="10641048at2759"/>
<reference evidence="3" key="2">
    <citation type="submission" date="2015-01" db="EMBL/GenBank/DDBJ databases">
        <title>Evolutionary Origins and Diversification of the Mycorrhizal Mutualists.</title>
        <authorList>
            <consortium name="DOE Joint Genome Institute"/>
            <consortium name="Mycorrhizal Genomics Consortium"/>
            <person name="Kohler A."/>
            <person name="Kuo A."/>
            <person name="Nagy L.G."/>
            <person name="Floudas D."/>
            <person name="Copeland A."/>
            <person name="Barry K.W."/>
            <person name="Cichocki N."/>
            <person name="Veneault-Fourrey C."/>
            <person name="LaButti K."/>
            <person name="Lindquist E.A."/>
            <person name="Lipzen A."/>
            <person name="Lundell T."/>
            <person name="Morin E."/>
            <person name="Murat C."/>
            <person name="Riley R."/>
            <person name="Ohm R."/>
            <person name="Sun H."/>
            <person name="Tunlid A."/>
            <person name="Henrissat B."/>
            <person name="Grigoriev I.V."/>
            <person name="Hibbett D.S."/>
            <person name="Martin F."/>
        </authorList>
    </citation>
    <scope>NUCLEOTIDE SEQUENCE [LARGE SCALE GENOMIC DNA]</scope>
    <source>
        <strain evidence="3">UH-Slu-Lm8-n1</strain>
    </source>
</reference>
<dbReference type="EMBL" id="KN835158">
    <property type="protein sequence ID" value="KIK46513.1"/>
    <property type="molecule type" value="Genomic_DNA"/>
</dbReference>
<keyword evidence="3" id="KW-1185">Reference proteome</keyword>
<keyword evidence="1" id="KW-0812">Transmembrane</keyword>
<gene>
    <name evidence="2" type="ORF">CY34DRAFT_401109</name>
</gene>
<feature type="transmembrane region" description="Helical" evidence="1">
    <location>
        <begin position="60"/>
        <end position="78"/>
    </location>
</feature>
<evidence type="ECO:0000313" key="3">
    <source>
        <dbReference type="Proteomes" id="UP000054485"/>
    </source>
</evidence>